<dbReference type="Proteomes" id="UP000548067">
    <property type="component" value="Unassembled WGS sequence"/>
</dbReference>
<evidence type="ECO:0000313" key="1">
    <source>
        <dbReference type="EMBL" id="NMR34240.1"/>
    </source>
</evidence>
<dbReference type="AlphaFoldDB" id="A0A848N6I2"/>
<protein>
    <submittedName>
        <fullName evidence="1">Uncharacterized protein</fullName>
    </submittedName>
</protein>
<dbReference type="EMBL" id="JABCJF010000003">
    <property type="protein sequence ID" value="NMR34240.1"/>
    <property type="molecule type" value="Genomic_DNA"/>
</dbReference>
<reference evidence="1 2" key="1">
    <citation type="submission" date="2020-04" db="EMBL/GenBank/DDBJ databases">
        <title>Genome analysis and antimicrobial resistance characteristics of Chryseobacterium aquaticum isolated from farmed salmonids.</title>
        <authorList>
            <person name="Saticioglu I.B."/>
            <person name="Duman M."/>
            <person name="Altun S."/>
        </authorList>
    </citation>
    <scope>NUCLEOTIDE SEQUENCE [LARGE SCALE GENOMIC DNA]</scope>
    <source>
        <strain evidence="1 2">C-174</strain>
    </source>
</reference>
<evidence type="ECO:0000313" key="2">
    <source>
        <dbReference type="Proteomes" id="UP000548067"/>
    </source>
</evidence>
<accession>A0A848N6I2</accession>
<proteinExistence type="predicted"/>
<sequence length="54" mass="6331">MAEYRNPYLKDLSKEELAIYEKIKPLLKGANYKSFCKTFLALQSHFKETAIISF</sequence>
<comment type="caution">
    <text evidence="1">The sequence shown here is derived from an EMBL/GenBank/DDBJ whole genome shotgun (WGS) entry which is preliminary data.</text>
</comment>
<gene>
    <name evidence="1" type="ORF">HIO71_08460</name>
</gene>
<name>A0A848N6I2_9FLAO</name>
<organism evidence="1 2">
    <name type="scientific">Chryseobacterium aquaticum</name>
    <dbReference type="NCBI Taxonomy" id="452084"/>
    <lineage>
        <taxon>Bacteria</taxon>
        <taxon>Pseudomonadati</taxon>
        <taxon>Bacteroidota</taxon>
        <taxon>Flavobacteriia</taxon>
        <taxon>Flavobacteriales</taxon>
        <taxon>Weeksellaceae</taxon>
        <taxon>Chryseobacterium group</taxon>
        <taxon>Chryseobacterium</taxon>
    </lineage>
</organism>
<dbReference type="RefSeq" id="WP_169321102.1">
    <property type="nucleotide sequence ID" value="NZ_JABCJF010000003.1"/>
</dbReference>